<proteinExistence type="predicted"/>
<dbReference type="EMBL" id="JAPDMZ010000577">
    <property type="protein sequence ID" value="KAK0542252.1"/>
    <property type="molecule type" value="Genomic_DNA"/>
</dbReference>
<comment type="caution">
    <text evidence="1">The sequence shown here is derived from an EMBL/GenBank/DDBJ whole genome shotgun (WGS) entry which is preliminary data.</text>
</comment>
<keyword evidence="2" id="KW-1185">Reference proteome</keyword>
<dbReference type="AlphaFoldDB" id="A0AAN6GKQ5"/>
<sequence length="70" mass="8042">MLERYADFVDGAERLLRSLSDILEPIQQQGSRCDMELNGREVKPETPHAEEMRVLQADLVASKKEEAELR</sequence>
<feature type="non-terminal residue" evidence="1">
    <location>
        <position position="70"/>
    </location>
</feature>
<evidence type="ECO:0000313" key="2">
    <source>
        <dbReference type="Proteomes" id="UP001176517"/>
    </source>
</evidence>
<reference evidence="1" key="1">
    <citation type="journal article" date="2023" name="PhytoFront">
        <title>Draft Genome Resources of Seven Strains of Tilletia horrida, Causal Agent of Kernel Smut of Rice.</title>
        <authorList>
            <person name="Khanal S."/>
            <person name="Antony Babu S."/>
            <person name="Zhou X.G."/>
        </authorList>
    </citation>
    <scope>NUCLEOTIDE SEQUENCE</scope>
    <source>
        <strain evidence="1">TX6</strain>
    </source>
</reference>
<name>A0AAN6GKQ5_9BASI</name>
<organism evidence="1 2">
    <name type="scientific">Tilletia horrida</name>
    <dbReference type="NCBI Taxonomy" id="155126"/>
    <lineage>
        <taxon>Eukaryota</taxon>
        <taxon>Fungi</taxon>
        <taxon>Dikarya</taxon>
        <taxon>Basidiomycota</taxon>
        <taxon>Ustilaginomycotina</taxon>
        <taxon>Exobasidiomycetes</taxon>
        <taxon>Tilletiales</taxon>
        <taxon>Tilletiaceae</taxon>
        <taxon>Tilletia</taxon>
    </lineage>
</organism>
<accession>A0AAN6GKQ5</accession>
<gene>
    <name evidence="1" type="ORF">OC846_006793</name>
</gene>
<dbReference type="Proteomes" id="UP001176517">
    <property type="component" value="Unassembled WGS sequence"/>
</dbReference>
<protein>
    <submittedName>
        <fullName evidence="1">Uncharacterized protein</fullName>
    </submittedName>
</protein>
<evidence type="ECO:0000313" key="1">
    <source>
        <dbReference type="EMBL" id="KAK0542252.1"/>
    </source>
</evidence>